<gene>
    <name evidence="1" type="ORF">C8Q71DRAFT_725176</name>
</gene>
<organism evidence="1 2">
    <name type="scientific">Rhodofomes roseus</name>
    <dbReference type="NCBI Taxonomy" id="34475"/>
    <lineage>
        <taxon>Eukaryota</taxon>
        <taxon>Fungi</taxon>
        <taxon>Dikarya</taxon>
        <taxon>Basidiomycota</taxon>
        <taxon>Agaricomycotina</taxon>
        <taxon>Agaricomycetes</taxon>
        <taxon>Polyporales</taxon>
        <taxon>Rhodofomes</taxon>
    </lineage>
</organism>
<reference evidence="1 2" key="1">
    <citation type="journal article" date="2021" name="Environ. Microbiol.">
        <title>Gene family expansions and transcriptome signatures uncover fungal adaptations to wood decay.</title>
        <authorList>
            <person name="Hage H."/>
            <person name="Miyauchi S."/>
            <person name="Viragh M."/>
            <person name="Drula E."/>
            <person name="Min B."/>
            <person name="Chaduli D."/>
            <person name="Navarro D."/>
            <person name="Favel A."/>
            <person name="Norest M."/>
            <person name="Lesage-Meessen L."/>
            <person name="Balint B."/>
            <person name="Merenyi Z."/>
            <person name="de Eugenio L."/>
            <person name="Morin E."/>
            <person name="Martinez A.T."/>
            <person name="Baldrian P."/>
            <person name="Stursova M."/>
            <person name="Martinez M.J."/>
            <person name="Novotny C."/>
            <person name="Magnuson J.K."/>
            <person name="Spatafora J.W."/>
            <person name="Maurice S."/>
            <person name="Pangilinan J."/>
            <person name="Andreopoulos W."/>
            <person name="LaButti K."/>
            <person name="Hundley H."/>
            <person name="Na H."/>
            <person name="Kuo A."/>
            <person name="Barry K."/>
            <person name="Lipzen A."/>
            <person name="Henrissat B."/>
            <person name="Riley R."/>
            <person name="Ahrendt S."/>
            <person name="Nagy L.G."/>
            <person name="Grigoriev I.V."/>
            <person name="Martin F."/>
            <person name="Rosso M.N."/>
        </authorList>
    </citation>
    <scope>NUCLEOTIDE SEQUENCE [LARGE SCALE GENOMIC DNA]</scope>
    <source>
        <strain evidence="1 2">CIRM-BRFM 1785</strain>
    </source>
</reference>
<protein>
    <submittedName>
        <fullName evidence="1">Uncharacterized protein</fullName>
    </submittedName>
</protein>
<dbReference type="Proteomes" id="UP000814176">
    <property type="component" value="Unassembled WGS sequence"/>
</dbReference>
<keyword evidence="2" id="KW-1185">Reference proteome</keyword>
<evidence type="ECO:0000313" key="1">
    <source>
        <dbReference type="EMBL" id="KAH9834647.1"/>
    </source>
</evidence>
<evidence type="ECO:0000313" key="2">
    <source>
        <dbReference type="Proteomes" id="UP000814176"/>
    </source>
</evidence>
<name>A0ABQ8KBL0_9APHY</name>
<proteinExistence type="predicted"/>
<dbReference type="GeneID" id="72002404"/>
<accession>A0ABQ8KBL0</accession>
<comment type="caution">
    <text evidence="1">The sequence shown here is derived from an EMBL/GenBank/DDBJ whole genome shotgun (WGS) entry which is preliminary data.</text>
</comment>
<sequence>MSRSRLVTWHALRLSQAQRLRSTSNLRPELRVGGSCQLPAIAIAVKWIPQSPPGASGESLFERAMFTFNPRLVAVSIQCKRSSCPKPTRHGHALPIFASLQQEIISDAAVGRDRLYTVHNRQSLPHVMRAEGDIALSLSFYVCQLWSAAEPVLSLSVHSRLLLEAVARRFGAHRPSKHSLWSWPPLLSEPATSSSIWPGRRFANVSVWPWRHPTSARHGTLRATRSYLRVLNLVQHVFNQATIAAGCKAYHEHGVQTNALRTERKQNGIALVNVSASPCRMEGTGKL</sequence>
<dbReference type="EMBL" id="JADCUA010000015">
    <property type="protein sequence ID" value="KAH9834647.1"/>
    <property type="molecule type" value="Genomic_DNA"/>
</dbReference>
<dbReference type="RefSeq" id="XP_047777178.1">
    <property type="nucleotide sequence ID" value="XM_047921672.1"/>
</dbReference>